<evidence type="ECO:0000256" key="1">
    <source>
        <dbReference type="SAM" id="MobiDB-lite"/>
    </source>
</evidence>
<gene>
    <name evidence="2" type="ORF">QR680_017301</name>
</gene>
<protein>
    <submittedName>
        <fullName evidence="2">Uncharacterized protein</fullName>
    </submittedName>
</protein>
<feature type="region of interest" description="Disordered" evidence="1">
    <location>
        <begin position="189"/>
        <end position="223"/>
    </location>
</feature>
<dbReference type="AlphaFoldDB" id="A0AA39HG83"/>
<comment type="caution">
    <text evidence="2">The sequence shown here is derived from an EMBL/GenBank/DDBJ whole genome shotgun (WGS) entry which is preliminary data.</text>
</comment>
<proteinExistence type="predicted"/>
<dbReference type="EMBL" id="JAUCMV010000004">
    <property type="protein sequence ID" value="KAK0404124.1"/>
    <property type="molecule type" value="Genomic_DNA"/>
</dbReference>
<accession>A0AA39HG83</accession>
<organism evidence="2 3">
    <name type="scientific">Steinernema hermaphroditum</name>
    <dbReference type="NCBI Taxonomy" id="289476"/>
    <lineage>
        <taxon>Eukaryota</taxon>
        <taxon>Metazoa</taxon>
        <taxon>Ecdysozoa</taxon>
        <taxon>Nematoda</taxon>
        <taxon>Chromadorea</taxon>
        <taxon>Rhabditida</taxon>
        <taxon>Tylenchina</taxon>
        <taxon>Panagrolaimomorpha</taxon>
        <taxon>Strongyloidoidea</taxon>
        <taxon>Steinernematidae</taxon>
        <taxon>Steinernema</taxon>
    </lineage>
</organism>
<reference evidence="2" key="1">
    <citation type="submission" date="2023-06" db="EMBL/GenBank/DDBJ databases">
        <title>Genomic analysis of the entomopathogenic nematode Steinernema hermaphroditum.</title>
        <authorList>
            <person name="Schwarz E.M."/>
            <person name="Heppert J.K."/>
            <person name="Baniya A."/>
            <person name="Schwartz H.T."/>
            <person name="Tan C.-H."/>
            <person name="Antoshechkin I."/>
            <person name="Sternberg P.W."/>
            <person name="Goodrich-Blair H."/>
            <person name="Dillman A.R."/>
        </authorList>
    </citation>
    <scope>NUCLEOTIDE SEQUENCE</scope>
    <source>
        <strain evidence="2">PS9179</strain>
        <tissue evidence="2">Whole animal</tissue>
    </source>
</reference>
<evidence type="ECO:0000313" key="2">
    <source>
        <dbReference type="EMBL" id="KAK0404124.1"/>
    </source>
</evidence>
<evidence type="ECO:0000313" key="3">
    <source>
        <dbReference type="Proteomes" id="UP001175271"/>
    </source>
</evidence>
<feature type="compositionally biased region" description="Low complexity" evidence="1">
    <location>
        <begin position="197"/>
        <end position="216"/>
    </location>
</feature>
<dbReference type="Proteomes" id="UP001175271">
    <property type="component" value="Unassembled WGS sequence"/>
</dbReference>
<name>A0AA39HG83_9BILA</name>
<keyword evidence="3" id="KW-1185">Reference proteome</keyword>
<sequence>MDRIGSIGLELLAEDDAITPEMLRSSGPNPFDNFPCFVMNTVKTEAPEDPKELHWDGIKQEPEEVEYDKESETLFFDLPFKTQQGYGSAVVASTHFLARPIKKEFELEGIPLHNSFRETRTPNAASGGQAFRVALPQPPPLKDVRFGTVDLRHSTEKVVLVHSRKHRFPSIRVDFDGIHFDAEKVSTASVFERKRSPASSLWSSSSNTSPSSSSPESRSHHSF</sequence>